<protein>
    <submittedName>
        <fullName evidence="1">Uncharacterized protein</fullName>
    </submittedName>
</protein>
<name>A0A9K3NWN3_HELAN</name>
<dbReference type="Proteomes" id="UP000215914">
    <property type="component" value="Unassembled WGS sequence"/>
</dbReference>
<sequence>MHERLNPDGDKPSATMYAGMQQLVDARMVCFYDVVEETPLARLNTMSWLMSHQ</sequence>
<dbReference type="EMBL" id="MNCJ02000318">
    <property type="protein sequence ID" value="KAF5814223.1"/>
    <property type="molecule type" value="Genomic_DNA"/>
</dbReference>
<gene>
    <name evidence="1" type="ORF">HanXRQr2_Chr03g0108631</name>
</gene>
<evidence type="ECO:0000313" key="1">
    <source>
        <dbReference type="EMBL" id="KAF5814223.1"/>
    </source>
</evidence>
<accession>A0A9K3NWN3</accession>
<evidence type="ECO:0000313" key="2">
    <source>
        <dbReference type="Proteomes" id="UP000215914"/>
    </source>
</evidence>
<organism evidence="1 2">
    <name type="scientific">Helianthus annuus</name>
    <name type="common">Common sunflower</name>
    <dbReference type="NCBI Taxonomy" id="4232"/>
    <lineage>
        <taxon>Eukaryota</taxon>
        <taxon>Viridiplantae</taxon>
        <taxon>Streptophyta</taxon>
        <taxon>Embryophyta</taxon>
        <taxon>Tracheophyta</taxon>
        <taxon>Spermatophyta</taxon>
        <taxon>Magnoliopsida</taxon>
        <taxon>eudicotyledons</taxon>
        <taxon>Gunneridae</taxon>
        <taxon>Pentapetalae</taxon>
        <taxon>asterids</taxon>
        <taxon>campanulids</taxon>
        <taxon>Asterales</taxon>
        <taxon>Asteraceae</taxon>
        <taxon>Asteroideae</taxon>
        <taxon>Heliantheae alliance</taxon>
        <taxon>Heliantheae</taxon>
        <taxon>Helianthus</taxon>
    </lineage>
</organism>
<reference evidence="1" key="1">
    <citation type="journal article" date="2017" name="Nature">
        <title>The sunflower genome provides insights into oil metabolism, flowering and Asterid evolution.</title>
        <authorList>
            <person name="Badouin H."/>
            <person name="Gouzy J."/>
            <person name="Grassa C.J."/>
            <person name="Murat F."/>
            <person name="Staton S.E."/>
            <person name="Cottret L."/>
            <person name="Lelandais-Briere C."/>
            <person name="Owens G.L."/>
            <person name="Carrere S."/>
            <person name="Mayjonade B."/>
            <person name="Legrand L."/>
            <person name="Gill N."/>
            <person name="Kane N.C."/>
            <person name="Bowers J.E."/>
            <person name="Hubner S."/>
            <person name="Bellec A."/>
            <person name="Berard A."/>
            <person name="Berges H."/>
            <person name="Blanchet N."/>
            <person name="Boniface M.C."/>
            <person name="Brunel D."/>
            <person name="Catrice O."/>
            <person name="Chaidir N."/>
            <person name="Claudel C."/>
            <person name="Donnadieu C."/>
            <person name="Faraut T."/>
            <person name="Fievet G."/>
            <person name="Helmstetter N."/>
            <person name="King M."/>
            <person name="Knapp S.J."/>
            <person name="Lai Z."/>
            <person name="Le Paslier M.C."/>
            <person name="Lippi Y."/>
            <person name="Lorenzon L."/>
            <person name="Mandel J.R."/>
            <person name="Marage G."/>
            <person name="Marchand G."/>
            <person name="Marquand E."/>
            <person name="Bret-Mestries E."/>
            <person name="Morien E."/>
            <person name="Nambeesan S."/>
            <person name="Nguyen T."/>
            <person name="Pegot-Espagnet P."/>
            <person name="Pouilly N."/>
            <person name="Raftis F."/>
            <person name="Sallet E."/>
            <person name="Schiex T."/>
            <person name="Thomas J."/>
            <person name="Vandecasteele C."/>
            <person name="Vares D."/>
            <person name="Vear F."/>
            <person name="Vautrin S."/>
            <person name="Crespi M."/>
            <person name="Mangin B."/>
            <person name="Burke J.M."/>
            <person name="Salse J."/>
            <person name="Munos S."/>
            <person name="Vincourt P."/>
            <person name="Rieseberg L.H."/>
            <person name="Langlade N.B."/>
        </authorList>
    </citation>
    <scope>NUCLEOTIDE SEQUENCE</scope>
    <source>
        <tissue evidence="1">Leaves</tissue>
    </source>
</reference>
<reference evidence="1" key="2">
    <citation type="submission" date="2020-06" db="EMBL/GenBank/DDBJ databases">
        <title>Helianthus annuus Genome sequencing and assembly Release 2.</title>
        <authorList>
            <person name="Gouzy J."/>
            <person name="Langlade N."/>
            <person name="Munos S."/>
        </authorList>
    </citation>
    <scope>NUCLEOTIDE SEQUENCE</scope>
    <source>
        <tissue evidence="1">Leaves</tissue>
    </source>
</reference>
<dbReference type="Gramene" id="mRNA:HanXRQr2_Chr03g0108631">
    <property type="protein sequence ID" value="mRNA:HanXRQr2_Chr03g0108631"/>
    <property type="gene ID" value="HanXRQr2_Chr03g0108631"/>
</dbReference>
<comment type="caution">
    <text evidence="1">The sequence shown here is derived from an EMBL/GenBank/DDBJ whole genome shotgun (WGS) entry which is preliminary data.</text>
</comment>
<dbReference type="AlphaFoldDB" id="A0A9K3NWN3"/>
<proteinExistence type="predicted"/>
<keyword evidence="2" id="KW-1185">Reference proteome</keyword>